<dbReference type="Pfam" id="PF00037">
    <property type="entry name" value="Fer4"/>
    <property type="match status" value="1"/>
</dbReference>
<protein>
    <submittedName>
        <fullName evidence="6">Ferredoxin family protein</fullName>
    </submittedName>
</protein>
<gene>
    <name evidence="6" type="ORF">I4Q42_04245</name>
</gene>
<feature type="region of interest" description="Disordered" evidence="4">
    <location>
        <begin position="124"/>
        <end position="146"/>
    </location>
</feature>
<evidence type="ECO:0000256" key="1">
    <source>
        <dbReference type="ARBA" id="ARBA00022723"/>
    </source>
</evidence>
<comment type="caution">
    <text evidence="6">The sequence shown here is derived from an EMBL/GenBank/DDBJ whole genome shotgun (WGS) entry which is preliminary data.</text>
</comment>
<evidence type="ECO:0000313" key="7">
    <source>
        <dbReference type="Proteomes" id="UP000639859"/>
    </source>
</evidence>
<dbReference type="InterPro" id="IPR017896">
    <property type="entry name" value="4Fe4S_Fe-S-bd"/>
</dbReference>
<evidence type="ECO:0000256" key="3">
    <source>
        <dbReference type="ARBA" id="ARBA00023014"/>
    </source>
</evidence>
<dbReference type="PANTHER" id="PTHR43122:SF1">
    <property type="entry name" value="IRON-SULFUR-BINDING PROTEIN"/>
    <property type="match status" value="1"/>
</dbReference>
<feature type="domain" description="4Fe-4S ferredoxin-type" evidence="5">
    <location>
        <begin position="1"/>
        <end position="30"/>
    </location>
</feature>
<sequence>MIAHIFEDLCNGCGSCVNACPTHVLDPSPAGGPPVIARLDQCQTCFMCELYCASDAIYVGPDQRGPEIVDPETVRASGALGQMRRDHIWNAPPGDQEPLAEYWRLGPLLMEGAQISARRYALKHPPIEPAAEPASPDKAPATASSR</sequence>
<dbReference type="PROSITE" id="PS00198">
    <property type="entry name" value="4FE4S_FER_1"/>
    <property type="match status" value="1"/>
</dbReference>
<evidence type="ECO:0000313" key="6">
    <source>
        <dbReference type="EMBL" id="MBI1682875.1"/>
    </source>
</evidence>
<reference evidence="6 7" key="1">
    <citation type="submission" date="2020-11" db="EMBL/GenBank/DDBJ databases">
        <title>genome sequence of strain KACC 18849.</title>
        <authorList>
            <person name="Gao J."/>
            <person name="Zhang X."/>
        </authorList>
    </citation>
    <scope>NUCLEOTIDE SEQUENCE [LARGE SCALE GENOMIC DNA]</scope>
    <source>
        <strain evidence="6 7">KACC 18849</strain>
    </source>
</reference>
<dbReference type="PANTHER" id="PTHR43122">
    <property type="entry name" value="FERREDOXIN SUBUNIT OF PYRUVATE:FLAVODOXIN OXIDOREDUCTASE-RELATED"/>
    <property type="match status" value="1"/>
</dbReference>
<name>A0ABS0SVB2_9CAUL</name>
<keyword evidence="3" id="KW-0411">Iron-sulfur</keyword>
<evidence type="ECO:0000256" key="4">
    <source>
        <dbReference type="SAM" id="MobiDB-lite"/>
    </source>
</evidence>
<dbReference type="Proteomes" id="UP000639859">
    <property type="component" value="Unassembled WGS sequence"/>
</dbReference>
<accession>A0ABS0SVB2</accession>
<keyword evidence="7" id="KW-1185">Reference proteome</keyword>
<evidence type="ECO:0000259" key="5">
    <source>
        <dbReference type="PROSITE" id="PS51379"/>
    </source>
</evidence>
<keyword evidence="2" id="KW-0408">Iron</keyword>
<evidence type="ECO:0000256" key="2">
    <source>
        <dbReference type="ARBA" id="ARBA00023004"/>
    </source>
</evidence>
<dbReference type="Gene3D" id="3.30.70.20">
    <property type="match status" value="1"/>
</dbReference>
<organism evidence="6 7">
    <name type="scientific">Caulobacter hibisci</name>
    <dbReference type="NCBI Taxonomy" id="2035993"/>
    <lineage>
        <taxon>Bacteria</taxon>
        <taxon>Pseudomonadati</taxon>
        <taxon>Pseudomonadota</taxon>
        <taxon>Alphaproteobacteria</taxon>
        <taxon>Caulobacterales</taxon>
        <taxon>Caulobacteraceae</taxon>
        <taxon>Caulobacter</taxon>
    </lineage>
</organism>
<dbReference type="RefSeq" id="WP_198574819.1">
    <property type="nucleotide sequence ID" value="NZ_JADWOX010000002.1"/>
</dbReference>
<keyword evidence="1" id="KW-0479">Metal-binding</keyword>
<feature type="domain" description="4Fe-4S ferredoxin-type" evidence="5">
    <location>
        <begin position="32"/>
        <end position="62"/>
    </location>
</feature>
<dbReference type="EMBL" id="JADWOX010000002">
    <property type="protein sequence ID" value="MBI1682875.1"/>
    <property type="molecule type" value="Genomic_DNA"/>
</dbReference>
<dbReference type="PROSITE" id="PS51379">
    <property type="entry name" value="4FE4S_FER_2"/>
    <property type="match status" value="2"/>
</dbReference>
<dbReference type="SUPFAM" id="SSF54862">
    <property type="entry name" value="4Fe-4S ferredoxins"/>
    <property type="match status" value="1"/>
</dbReference>
<dbReference type="InterPro" id="IPR017900">
    <property type="entry name" value="4Fe4S_Fe_S_CS"/>
</dbReference>
<proteinExistence type="predicted"/>